<proteinExistence type="predicted"/>
<feature type="compositionally biased region" description="Low complexity" evidence="1">
    <location>
        <begin position="57"/>
        <end position="68"/>
    </location>
</feature>
<organism evidence="2 3">
    <name type="scientific">Paenibacillus solisilvae</name>
    <dbReference type="NCBI Taxonomy" id="2486751"/>
    <lineage>
        <taxon>Bacteria</taxon>
        <taxon>Bacillati</taxon>
        <taxon>Bacillota</taxon>
        <taxon>Bacilli</taxon>
        <taxon>Bacillales</taxon>
        <taxon>Paenibacillaceae</taxon>
        <taxon>Paenibacillus</taxon>
    </lineage>
</organism>
<sequence length="137" mass="15459">MPLMEAKSDVGRAMDQPTRLTDLQEDMLQNHLIRIVNDAAAHQIRTSTFKPPRIRSARVSSGSRASGPREYLQAATDLFHTSTFRQPRFTADLFRTSTFRLRRIWSARVSSGSRASDPHEYLKAAADANSKMAVQVR</sequence>
<reference evidence="3" key="1">
    <citation type="journal article" date="2019" name="Int. J. Syst. Evol. Microbiol.">
        <title>The Global Catalogue of Microorganisms (GCM) 10K type strain sequencing project: providing services to taxonomists for standard genome sequencing and annotation.</title>
        <authorList>
            <consortium name="The Broad Institute Genomics Platform"/>
            <consortium name="The Broad Institute Genome Sequencing Center for Infectious Disease"/>
            <person name="Wu L."/>
            <person name="Ma J."/>
        </authorList>
    </citation>
    <scope>NUCLEOTIDE SEQUENCE [LARGE SCALE GENOMIC DNA]</scope>
    <source>
        <strain evidence="3">CGMCC 1.3240</strain>
    </source>
</reference>
<gene>
    <name evidence="2" type="ORF">ACFPYJ_31350</name>
</gene>
<keyword evidence="3" id="KW-1185">Reference proteome</keyword>
<dbReference type="EMBL" id="JBHSOW010000127">
    <property type="protein sequence ID" value="MFC5653539.1"/>
    <property type="molecule type" value="Genomic_DNA"/>
</dbReference>
<protein>
    <submittedName>
        <fullName evidence="2">Uncharacterized protein</fullName>
    </submittedName>
</protein>
<name>A0ABW0W9Y5_9BACL</name>
<feature type="region of interest" description="Disordered" evidence="1">
    <location>
        <begin position="49"/>
        <end position="68"/>
    </location>
</feature>
<comment type="caution">
    <text evidence="2">The sequence shown here is derived from an EMBL/GenBank/DDBJ whole genome shotgun (WGS) entry which is preliminary data.</text>
</comment>
<dbReference type="RefSeq" id="WP_379192191.1">
    <property type="nucleotide sequence ID" value="NZ_JBHSOW010000127.1"/>
</dbReference>
<evidence type="ECO:0000313" key="2">
    <source>
        <dbReference type="EMBL" id="MFC5653539.1"/>
    </source>
</evidence>
<dbReference type="Proteomes" id="UP001596047">
    <property type="component" value="Unassembled WGS sequence"/>
</dbReference>
<evidence type="ECO:0000256" key="1">
    <source>
        <dbReference type="SAM" id="MobiDB-lite"/>
    </source>
</evidence>
<evidence type="ECO:0000313" key="3">
    <source>
        <dbReference type="Proteomes" id="UP001596047"/>
    </source>
</evidence>
<accession>A0ABW0W9Y5</accession>